<name>A0A101JII7_9ACTN</name>
<sequence length="269" mass="28220">MLILLPPSEGKTPATTGSPVDPTQLWLPELGAARTRVLNKLVAMCRRGSARSVADSLAVLGLSEGQRGEIARNAELPEAPAGPAGAVYTGVLYEALDAGTLDDDARTWLHGSAVVFSGLWGVVRLGDLIPAYRCSVGVSLPAPVGGLTAYWKKNLRKALDPAAAGGPVLDLRSGAYAAMWAPPAESADRVAALRVLHERVVGGVAKRSVVSHFNKATKGRLVRALAAESAKPESVDELVSALRDLKFTVEERPVAAGRPRQLDVVVAEL</sequence>
<keyword evidence="3" id="KW-1185">Reference proteome</keyword>
<reference evidence="2 3" key="1">
    <citation type="submission" date="2015-10" db="EMBL/GenBank/DDBJ databases">
        <authorList>
            <person name="Gilbert D.G."/>
        </authorList>
    </citation>
    <scope>NUCLEOTIDE SEQUENCE [LARGE SCALE GENOMIC DNA]</scope>
    <source>
        <strain evidence="2 3">NRRL B-16712</strain>
    </source>
</reference>
<dbReference type="GO" id="GO:0005829">
    <property type="term" value="C:cytosol"/>
    <property type="evidence" value="ECO:0007669"/>
    <property type="project" value="TreeGrafter"/>
</dbReference>
<evidence type="ECO:0000313" key="3">
    <source>
        <dbReference type="Proteomes" id="UP000053244"/>
    </source>
</evidence>
<organism evidence="2 3">
    <name type="scientific">Actinoplanes awajinensis subsp. mycoplanecinus</name>
    <dbReference type="NCBI Taxonomy" id="135947"/>
    <lineage>
        <taxon>Bacteria</taxon>
        <taxon>Bacillati</taxon>
        <taxon>Actinomycetota</taxon>
        <taxon>Actinomycetes</taxon>
        <taxon>Micromonosporales</taxon>
        <taxon>Micromonosporaceae</taxon>
        <taxon>Actinoplanes</taxon>
    </lineage>
</organism>
<evidence type="ECO:0008006" key="4">
    <source>
        <dbReference type="Google" id="ProtNLM"/>
    </source>
</evidence>
<dbReference type="NCBIfam" id="NF002545">
    <property type="entry name" value="PRK02101.2-3"/>
    <property type="match status" value="1"/>
</dbReference>
<dbReference type="OrthoDB" id="3210767at2"/>
<evidence type="ECO:0000256" key="1">
    <source>
        <dbReference type="SAM" id="MobiDB-lite"/>
    </source>
</evidence>
<accession>A0A101JII7</accession>
<feature type="region of interest" description="Disordered" evidence="1">
    <location>
        <begin position="1"/>
        <end position="22"/>
    </location>
</feature>
<protein>
    <recommendedName>
        <fullName evidence="4">Peroxide stress protein YaaA</fullName>
    </recommendedName>
</protein>
<dbReference type="PANTHER" id="PTHR30283:SF4">
    <property type="entry name" value="PEROXIDE STRESS RESISTANCE PROTEIN YAAA"/>
    <property type="match status" value="1"/>
</dbReference>
<dbReference type="AlphaFoldDB" id="A0A101JII7"/>
<dbReference type="Proteomes" id="UP000053244">
    <property type="component" value="Unassembled WGS sequence"/>
</dbReference>
<comment type="caution">
    <text evidence="2">The sequence shown here is derived from an EMBL/GenBank/DDBJ whole genome shotgun (WGS) entry which is preliminary data.</text>
</comment>
<evidence type="ECO:0000313" key="2">
    <source>
        <dbReference type="EMBL" id="KUL27423.1"/>
    </source>
</evidence>
<dbReference type="Pfam" id="PF03883">
    <property type="entry name" value="H2O2_YaaD"/>
    <property type="match status" value="1"/>
</dbReference>
<dbReference type="RefSeq" id="WP_067700619.1">
    <property type="nucleotide sequence ID" value="NZ_LLZH01000299.1"/>
</dbReference>
<dbReference type="EMBL" id="LLZH01000299">
    <property type="protein sequence ID" value="KUL27423.1"/>
    <property type="molecule type" value="Genomic_DNA"/>
</dbReference>
<proteinExistence type="predicted"/>
<dbReference type="InterPro" id="IPR005583">
    <property type="entry name" value="YaaA"/>
</dbReference>
<dbReference type="PANTHER" id="PTHR30283">
    <property type="entry name" value="PEROXIDE STRESS RESPONSE PROTEIN YAAA"/>
    <property type="match status" value="1"/>
</dbReference>
<gene>
    <name evidence="2" type="ORF">ADL15_35690</name>
</gene>
<dbReference type="GO" id="GO:0033194">
    <property type="term" value="P:response to hydroperoxide"/>
    <property type="evidence" value="ECO:0007669"/>
    <property type="project" value="TreeGrafter"/>
</dbReference>